<sequence>MSSSSTSLSPSNSAMQQVLLMPELLEQIFENLRTGGINIPYDQLLSVALTCRTFNRPALASLWSNLPTFEPVVRVLSQDCWEEISTPSPRGWKDVHVQLRPKRRITKDDCDRLSFYRKQVRHITLDSGEMKFAAVDPDFFEQLGRIFGATSIFPGLQHVRWWCQDTKVVPLWVIKHLTAPTLEGVCFKTFMDTESAHSIQQVVNGSTCPGIKELKIILHDNHPTGESLPDLDFLPLLKSFDNLQHVELAQLSTESYLYLMTKSGPGTLSLSFSCFSEMDWDAIHGTRGFSHLRTLHLTAGCYRTMDVETLSRLFGTLKAPLLDLEIENIEGPITGDDWGRLFAQISDGTTGELLERLVLSESVFVYQESSLEEKSGITGLNVAPLLRFSRLSELSLTTHLCYNLEDEDIRLMAKSFPNLAGLHLQTYSRRTGLLSLTTNCLVYLVALCPRLTRISLYIRPTLSNLVEALGMEKLSGLSCLNSNSSSLLSNTDLEAILDTLFPDVTSESRSGGYFCRSRWSGVRKDLAGGDAVIKFELIR</sequence>
<name>A0ACD3API2_9AGAR</name>
<evidence type="ECO:0000313" key="2">
    <source>
        <dbReference type="Proteomes" id="UP000308600"/>
    </source>
</evidence>
<keyword evidence="2" id="KW-1185">Reference proteome</keyword>
<dbReference type="EMBL" id="ML208376">
    <property type="protein sequence ID" value="TFK67415.1"/>
    <property type="molecule type" value="Genomic_DNA"/>
</dbReference>
<organism evidence="1 2">
    <name type="scientific">Pluteus cervinus</name>
    <dbReference type="NCBI Taxonomy" id="181527"/>
    <lineage>
        <taxon>Eukaryota</taxon>
        <taxon>Fungi</taxon>
        <taxon>Dikarya</taxon>
        <taxon>Basidiomycota</taxon>
        <taxon>Agaricomycotina</taxon>
        <taxon>Agaricomycetes</taxon>
        <taxon>Agaricomycetidae</taxon>
        <taxon>Agaricales</taxon>
        <taxon>Pluteineae</taxon>
        <taxon>Pluteaceae</taxon>
        <taxon>Pluteus</taxon>
    </lineage>
</organism>
<accession>A0ACD3API2</accession>
<dbReference type="Proteomes" id="UP000308600">
    <property type="component" value="Unassembled WGS sequence"/>
</dbReference>
<protein>
    <submittedName>
        <fullName evidence="1">Uncharacterized protein</fullName>
    </submittedName>
</protein>
<reference evidence="1 2" key="1">
    <citation type="journal article" date="2019" name="Nat. Ecol. Evol.">
        <title>Megaphylogeny resolves global patterns of mushroom evolution.</title>
        <authorList>
            <person name="Varga T."/>
            <person name="Krizsan K."/>
            <person name="Foldi C."/>
            <person name="Dima B."/>
            <person name="Sanchez-Garcia M."/>
            <person name="Sanchez-Ramirez S."/>
            <person name="Szollosi G.J."/>
            <person name="Szarkandi J.G."/>
            <person name="Papp V."/>
            <person name="Albert L."/>
            <person name="Andreopoulos W."/>
            <person name="Angelini C."/>
            <person name="Antonin V."/>
            <person name="Barry K.W."/>
            <person name="Bougher N.L."/>
            <person name="Buchanan P."/>
            <person name="Buyck B."/>
            <person name="Bense V."/>
            <person name="Catcheside P."/>
            <person name="Chovatia M."/>
            <person name="Cooper J."/>
            <person name="Damon W."/>
            <person name="Desjardin D."/>
            <person name="Finy P."/>
            <person name="Geml J."/>
            <person name="Haridas S."/>
            <person name="Hughes K."/>
            <person name="Justo A."/>
            <person name="Karasinski D."/>
            <person name="Kautmanova I."/>
            <person name="Kiss B."/>
            <person name="Kocsube S."/>
            <person name="Kotiranta H."/>
            <person name="LaButti K.M."/>
            <person name="Lechner B.E."/>
            <person name="Liimatainen K."/>
            <person name="Lipzen A."/>
            <person name="Lukacs Z."/>
            <person name="Mihaltcheva S."/>
            <person name="Morgado L.N."/>
            <person name="Niskanen T."/>
            <person name="Noordeloos M.E."/>
            <person name="Ohm R.A."/>
            <person name="Ortiz-Santana B."/>
            <person name="Ovrebo C."/>
            <person name="Racz N."/>
            <person name="Riley R."/>
            <person name="Savchenko A."/>
            <person name="Shiryaev A."/>
            <person name="Soop K."/>
            <person name="Spirin V."/>
            <person name="Szebenyi C."/>
            <person name="Tomsovsky M."/>
            <person name="Tulloss R.E."/>
            <person name="Uehling J."/>
            <person name="Grigoriev I.V."/>
            <person name="Vagvolgyi C."/>
            <person name="Papp T."/>
            <person name="Martin F.M."/>
            <person name="Miettinen O."/>
            <person name="Hibbett D.S."/>
            <person name="Nagy L.G."/>
        </authorList>
    </citation>
    <scope>NUCLEOTIDE SEQUENCE [LARGE SCALE GENOMIC DNA]</scope>
    <source>
        <strain evidence="1 2">NL-1719</strain>
    </source>
</reference>
<evidence type="ECO:0000313" key="1">
    <source>
        <dbReference type="EMBL" id="TFK67415.1"/>
    </source>
</evidence>
<proteinExistence type="predicted"/>
<gene>
    <name evidence="1" type="ORF">BDN72DRAFT_879663</name>
</gene>